<organism evidence="3 4">
    <name type="scientific">Trinickia symbiotica</name>
    <dbReference type="NCBI Taxonomy" id="863227"/>
    <lineage>
        <taxon>Bacteria</taxon>
        <taxon>Pseudomonadati</taxon>
        <taxon>Pseudomonadota</taxon>
        <taxon>Betaproteobacteria</taxon>
        <taxon>Burkholderiales</taxon>
        <taxon>Burkholderiaceae</taxon>
        <taxon>Trinickia</taxon>
    </lineage>
</organism>
<dbReference type="EMBL" id="PNYC01000005">
    <property type="protein sequence ID" value="PMS37070.1"/>
    <property type="molecule type" value="Genomic_DNA"/>
</dbReference>
<evidence type="ECO:0000313" key="3">
    <source>
        <dbReference type="EMBL" id="PMS37070.1"/>
    </source>
</evidence>
<feature type="transmembrane region" description="Helical" evidence="2">
    <location>
        <begin position="12"/>
        <end position="33"/>
    </location>
</feature>
<dbReference type="AlphaFoldDB" id="A0A2N7X640"/>
<proteinExistence type="predicted"/>
<keyword evidence="1" id="KW-0175">Coiled coil</keyword>
<feature type="transmembrane region" description="Helical" evidence="2">
    <location>
        <begin position="134"/>
        <end position="153"/>
    </location>
</feature>
<dbReference type="RefSeq" id="WP_020566161.1">
    <property type="nucleotide sequence ID" value="NZ_KB890171.1"/>
</dbReference>
<protein>
    <recommendedName>
        <fullName evidence="5">DUF1640 domain-containing protein</fullName>
    </recommendedName>
</protein>
<reference evidence="3 4" key="1">
    <citation type="submission" date="2018-01" db="EMBL/GenBank/DDBJ databases">
        <title>Whole genome analyses suggest that Burkholderia sensu lato contains two further novel genera in the rhizoxinica-symbiotica group Mycetohabitans gen. nov., and Trinickia gen. nov.: implications for the evolution of diazotrophy and nodulation in the Burkholderiaceae.</title>
        <authorList>
            <person name="Estrada-de los Santos P."/>
            <person name="Palmer M."/>
            <person name="Chavez-Ramirez B."/>
            <person name="Beukes C."/>
            <person name="Steenkamp E.T."/>
            <person name="Hirsch A.M."/>
            <person name="Manyaka P."/>
            <person name="Maluk M."/>
            <person name="Lafos M."/>
            <person name="Crook M."/>
            <person name="Gross E."/>
            <person name="Simon M.F."/>
            <person name="Bueno dos Reis Junior F."/>
            <person name="Poole P.S."/>
            <person name="Venter S.N."/>
            <person name="James E.K."/>
        </authorList>
    </citation>
    <scope>NUCLEOTIDE SEQUENCE [LARGE SCALE GENOMIC DNA]</scope>
    <source>
        <strain evidence="3 4">JPY 581</strain>
    </source>
</reference>
<evidence type="ECO:0000256" key="1">
    <source>
        <dbReference type="SAM" id="Coils"/>
    </source>
</evidence>
<keyword evidence="2" id="KW-0472">Membrane</keyword>
<name>A0A2N7X640_9BURK</name>
<dbReference type="SUPFAM" id="SSF57997">
    <property type="entry name" value="Tropomyosin"/>
    <property type="match status" value="1"/>
</dbReference>
<evidence type="ECO:0000313" key="4">
    <source>
        <dbReference type="Proteomes" id="UP000235777"/>
    </source>
</evidence>
<evidence type="ECO:0000256" key="2">
    <source>
        <dbReference type="SAM" id="Phobius"/>
    </source>
</evidence>
<keyword evidence="2" id="KW-0812">Transmembrane</keyword>
<dbReference type="STRING" id="863227.GCA_000373005_01971"/>
<keyword evidence="2" id="KW-1133">Transmembrane helix</keyword>
<comment type="caution">
    <text evidence="3">The sequence shown here is derived from an EMBL/GenBank/DDBJ whole genome shotgun (WGS) entry which is preliminary data.</text>
</comment>
<dbReference type="Gene3D" id="1.20.1270.70">
    <property type="entry name" value="Designed single chain three-helix bundle"/>
    <property type="match status" value="1"/>
</dbReference>
<gene>
    <name evidence="3" type="ORF">C0Z20_10175</name>
</gene>
<feature type="coiled-coil region" evidence="1">
    <location>
        <begin position="83"/>
        <end position="117"/>
    </location>
</feature>
<keyword evidence="4" id="KW-1185">Reference proteome</keyword>
<dbReference type="Proteomes" id="UP000235777">
    <property type="component" value="Unassembled WGS sequence"/>
</dbReference>
<accession>A0A2N7X640</accession>
<sequence>MASSVGHPAEFSALYGIATLSAVTLTFSTISMMNSSMMNSYQLPQRARSKPRKWTHKAGGSGGGIEGRFAFLEMGFYEIRDRLSKIETRVDRLESKFDKLESKVDKLESKVDKLASTMDTFVTKEELHRELHGLTWRIMGGATVLVSGVYYIARYVH</sequence>
<evidence type="ECO:0008006" key="5">
    <source>
        <dbReference type="Google" id="ProtNLM"/>
    </source>
</evidence>
<dbReference type="OrthoDB" id="8939888at2"/>